<name>A0A399CWM5_9BACT</name>
<evidence type="ECO:0000313" key="3">
    <source>
        <dbReference type="Proteomes" id="UP000266441"/>
    </source>
</evidence>
<dbReference type="EMBL" id="QWET01000016">
    <property type="protein sequence ID" value="RIH63797.1"/>
    <property type="molecule type" value="Genomic_DNA"/>
</dbReference>
<feature type="chain" id="PRO_5017415111" description="Lipoprotein" evidence="1">
    <location>
        <begin position="19"/>
        <end position="262"/>
    </location>
</feature>
<gene>
    <name evidence="2" type="ORF">D1164_17840</name>
</gene>
<comment type="caution">
    <text evidence="2">The sequence shown here is derived from an EMBL/GenBank/DDBJ whole genome shotgun (WGS) entry which is preliminary data.</text>
</comment>
<evidence type="ECO:0000256" key="1">
    <source>
        <dbReference type="SAM" id="SignalP"/>
    </source>
</evidence>
<proteinExistence type="predicted"/>
<dbReference type="Proteomes" id="UP000266441">
    <property type="component" value="Unassembled WGS sequence"/>
</dbReference>
<dbReference type="OrthoDB" id="102453at2"/>
<protein>
    <recommendedName>
        <fullName evidence="4">Lipoprotein</fullName>
    </recommendedName>
</protein>
<keyword evidence="1" id="KW-0732">Signal</keyword>
<organism evidence="2 3">
    <name type="scientific">Mariniphaga sediminis</name>
    <dbReference type="NCBI Taxonomy" id="1628158"/>
    <lineage>
        <taxon>Bacteria</taxon>
        <taxon>Pseudomonadati</taxon>
        <taxon>Bacteroidota</taxon>
        <taxon>Bacteroidia</taxon>
        <taxon>Marinilabiliales</taxon>
        <taxon>Prolixibacteraceae</taxon>
        <taxon>Mariniphaga</taxon>
    </lineage>
</organism>
<evidence type="ECO:0008006" key="4">
    <source>
        <dbReference type="Google" id="ProtNLM"/>
    </source>
</evidence>
<evidence type="ECO:0000313" key="2">
    <source>
        <dbReference type="EMBL" id="RIH63797.1"/>
    </source>
</evidence>
<accession>A0A399CWM5</accession>
<dbReference type="RefSeq" id="WP_119351255.1">
    <property type="nucleotide sequence ID" value="NZ_JBFHKJ010000124.1"/>
</dbReference>
<dbReference type="PROSITE" id="PS51257">
    <property type="entry name" value="PROKAR_LIPOPROTEIN"/>
    <property type="match status" value="1"/>
</dbReference>
<sequence>MKRTYLKILVIGALLSLACTTKVSEWVLLNSDSEKYLLVYFHQNELTESEIQQNKELENHFTPANLFFKTIKREDIEKPYYALYFNNQLISEYAGSAEMKNIVTSPLREKTRNELMAGKLCVMVYLKCGNNEKDAKGWSTLNQTLEASPFGKIISLVELDRNSVEESLFVSMLLNVESDLKEIQEPMLFGVFGRFRALEPLLAKGISAENINLMIDFFTADCSCLIKDQLPGQSILCKGNWDDPQPARVNAILDATPELMHR</sequence>
<reference evidence="2 3" key="1">
    <citation type="journal article" date="2015" name="Int. J. Syst. Evol. Microbiol.">
        <title>Mariniphaga sediminis sp. nov., isolated from coastal sediment.</title>
        <authorList>
            <person name="Wang F.Q."/>
            <person name="Shen Q.Y."/>
            <person name="Chen G.J."/>
            <person name="Du Z.J."/>
        </authorList>
    </citation>
    <scope>NUCLEOTIDE SEQUENCE [LARGE SCALE GENOMIC DNA]</scope>
    <source>
        <strain evidence="2 3">SY21</strain>
    </source>
</reference>
<feature type="signal peptide" evidence="1">
    <location>
        <begin position="1"/>
        <end position="18"/>
    </location>
</feature>
<keyword evidence="3" id="KW-1185">Reference proteome</keyword>
<dbReference type="AlphaFoldDB" id="A0A399CWM5"/>